<dbReference type="InterPro" id="IPR005378">
    <property type="entry name" value="Vps35"/>
</dbReference>
<evidence type="ECO:0000256" key="5">
    <source>
        <dbReference type="ARBA" id="ARBA00022631"/>
    </source>
</evidence>
<dbReference type="GO" id="GO:0050385">
    <property type="term" value="F:ureidoglycolate lyase activity"/>
    <property type="evidence" value="ECO:0007669"/>
    <property type="project" value="UniProtKB-EC"/>
</dbReference>
<dbReference type="Gene3D" id="1.25.40.660">
    <property type="entry name" value="Vacuolar protein sorting-associated protein 35, helical subcomplex Vps35-C"/>
    <property type="match status" value="1"/>
</dbReference>
<dbReference type="GO" id="GO:0004848">
    <property type="term" value="F:ureidoglycolate hydrolase activity"/>
    <property type="evidence" value="ECO:0007669"/>
    <property type="project" value="InterPro"/>
</dbReference>
<evidence type="ECO:0000313" key="12">
    <source>
        <dbReference type="EMBL" id="CAE7296965.1"/>
    </source>
</evidence>
<sequence>MPIIKEDRLQQYDVSAFRFDKMKEEVADAMKEDWKRDTIDDAKKRAITTTSSYDEFRSRVAGCHLKPIHKNEFNAPPKFAFNRQVERSKVVPGTNALSTTVLNKAARCGGQTEIRSIRELDKELRRRRTAEDKADLVIQMSSETVQRVFSREMDAEVFQQLLEALEQADRSTVPQGTATRFLDDLASLCPSSTSQASAFFSPEERGLITRLLARDEAQPHDPSIVRLCASWGITPSSLSAATLQAPASQASRAAVPDGVHQDVKENYESMVFPDTYHLHTLEKVLATCAQVHWSIDLVHLMQNLLRRLTVHLVEGGGVASSSSSVDVFVLFHVHLKQLHGRPRTAATPLISLLTLQLELCMFVLALQPGEGCLEILEGTVSLLSNSGETGDSVEHLDTQLAQAVVDLMAAPLTKEGLCSSVLNMPYHSSLLAMLSPAMQGRAAMAMVTAILAGDVSLQNCETLRQLFALMGTLLRDETGQDGRDDRPRHLEHDPIAFRREQETVAQLIHQVRHEDPAVLIDMLFVLWEYFQEGGPHRIIFTVPAMVTAVLQLADRLTSQGRNREHECSQLSRMFDFTHSLCQSLGTLVPKESFRLWLLCAASADRAAAAKTCPRLTELGSRCVDRALACLEEQILKQEARLCGLQLLVGTLQQMKLGPEEPVKIRQRAVALCSKMLSKSFQSKAFCLCCELFWLPQPELQDADGGLLCLRRALQSADGAIHSDPSDVGLFVDILNKVARLFAKGAGEVTYLEVDLRPAEQLQCKATLASQMLSQLLTARSIAIIFVEQDGQQYGALFANLSLVAKSAFVFSPENFQKPSLAKGLHIREIRPEVASDTSLAGLGRLVHHPEEFTVGARTFEITRWPQPGWRPLDPGTGDEAGTTEGDFEVKWQGDYFHGHNLAIATENNKYLDGLGAMPEEAVADKPADAGAIYLWMSDYHPDGGQLFWPRTPVPFTVCLGPASIGDDIKPEDMRAFHVPRGKGIYIHPGTWHNGIYVAPRHASSPVRFLTRQGRVHARISVSWAAEFGTLLKVPLE</sequence>
<feature type="domain" description="RNA-polymerase II-associated protein 3-like C-terminal" evidence="10">
    <location>
        <begin position="115"/>
        <end position="187"/>
    </location>
</feature>
<dbReference type="Pfam" id="PF03635">
    <property type="entry name" value="Vps35"/>
    <property type="match status" value="1"/>
</dbReference>
<accession>A0A812NNW3</accession>
<dbReference type="InterPro" id="IPR024060">
    <property type="entry name" value="Ureidoglycolate_lyase_dom_sf"/>
</dbReference>
<comment type="caution">
    <text evidence="12">The sequence shown here is derived from an EMBL/GenBank/DDBJ whole genome shotgun (WGS) entry which is preliminary data.</text>
</comment>
<dbReference type="SUPFAM" id="SSF51182">
    <property type="entry name" value="RmlC-like cupins"/>
    <property type="match status" value="1"/>
</dbReference>
<dbReference type="GO" id="GO:0005770">
    <property type="term" value="C:late endosome"/>
    <property type="evidence" value="ECO:0007669"/>
    <property type="project" value="TreeGrafter"/>
</dbReference>
<dbReference type="InterPro" id="IPR042491">
    <property type="entry name" value="Vps35_C"/>
</dbReference>
<evidence type="ECO:0000313" key="13">
    <source>
        <dbReference type="Proteomes" id="UP000649617"/>
    </source>
</evidence>
<evidence type="ECO:0000256" key="8">
    <source>
        <dbReference type="ARBA" id="ARBA00023239"/>
    </source>
</evidence>
<evidence type="ECO:0000256" key="4">
    <source>
        <dbReference type="ARBA" id="ARBA00022448"/>
    </source>
</evidence>
<keyword evidence="6" id="KW-0653">Protein transport</keyword>
<dbReference type="InterPro" id="IPR007247">
    <property type="entry name" value="Ureidogly_lyase"/>
</dbReference>
<dbReference type="Gene3D" id="2.60.120.480">
    <property type="entry name" value="Ureidoglycolate hydrolase"/>
    <property type="match status" value="1"/>
</dbReference>
<protein>
    <submittedName>
        <fullName evidence="12">VPS35A protein</fullName>
    </submittedName>
</protein>
<evidence type="ECO:0000259" key="10">
    <source>
        <dbReference type="Pfam" id="PF13877"/>
    </source>
</evidence>
<keyword evidence="4" id="KW-0813">Transport</keyword>
<evidence type="ECO:0000256" key="1">
    <source>
        <dbReference type="ARBA" id="ARBA00004170"/>
    </source>
</evidence>
<comment type="catalytic activity">
    <reaction evidence="9">
        <text>(S)-ureidoglycolate = urea + glyoxylate</text>
        <dbReference type="Rhea" id="RHEA:11304"/>
        <dbReference type="ChEBI" id="CHEBI:16199"/>
        <dbReference type="ChEBI" id="CHEBI:36655"/>
        <dbReference type="ChEBI" id="CHEBI:57296"/>
        <dbReference type="EC" id="4.3.2.3"/>
    </reaction>
</comment>
<organism evidence="12 13">
    <name type="scientific">Symbiodinium pilosum</name>
    <name type="common">Dinoflagellate</name>
    <dbReference type="NCBI Taxonomy" id="2952"/>
    <lineage>
        <taxon>Eukaryota</taxon>
        <taxon>Sar</taxon>
        <taxon>Alveolata</taxon>
        <taxon>Dinophyceae</taxon>
        <taxon>Suessiales</taxon>
        <taxon>Symbiodiniaceae</taxon>
        <taxon>Symbiodinium</taxon>
    </lineage>
</organism>
<evidence type="ECO:0000256" key="2">
    <source>
        <dbReference type="ARBA" id="ARBA00006536"/>
    </source>
</evidence>
<evidence type="ECO:0000256" key="6">
    <source>
        <dbReference type="ARBA" id="ARBA00022927"/>
    </source>
</evidence>
<dbReference type="Pfam" id="PF13877">
    <property type="entry name" value="RPAP3_C"/>
    <property type="match status" value="1"/>
</dbReference>
<keyword evidence="8" id="KW-0456">Lyase</keyword>
<dbReference type="GO" id="GO:0005829">
    <property type="term" value="C:cytosol"/>
    <property type="evidence" value="ECO:0007669"/>
    <property type="project" value="GOC"/>
</dbReference>
<evidence type="ECO:0000259" key="11">
    <source>
        <dbReference type="Pfam" id="PF15867"/>
    </source>
</evidence>
<dbReference type="PANTHER" id="PTHR11099:SF0">
    <property type="entry name" value="VACUOLAR PROTEIN SORTING-ASSOCIATED PROTEIN 35"/>
    <property type="match status" value="1"/>
</dbReference>
<evidence type="ECO:0000256" key="9">
    <source>
        <dbReference type="ARBA" id="ARBA00047684"/>
    </source>
</evidence>
<dbReference type="AlphaFoldDB" id="A0A812NNW3"/>
<dbReference type="InterPro" id="IPR011051">
    <property type="entry name" value="RmlC_Cupin_sf"/>
</dbReference>
<dbReference type="Pfam" id="PF04115">
    <property type="entry name" value="Ureidogly_lyase"/>
    <property type="match status" value="1"/>
</dbReference>
<name>A0A812NNW3_SYMPI</name>
<keyword evidence="7" id="KW-0472">Membrane</keyword>
<dbReference type="OrthoDB" id="447931at2759"/>
<dbReference type="InterPro" id="IPR025986">
    <property type="entry name" value="RPAP3-like_C"/>
</dbReference>
<keyword evidence="13" id="KW-1185">Reference proteome</keyword>
<feature type="domain" description="Dynein attachment factor N-terminal" evidence="11">
    <location>
        <begin position="19"/>
        <end position="74"/>
    </location>
</feature>
<reference evidence="12" key="1">
    <citation type="submission" date="2021-02" db="EMBL/GenBank/DDBJ databases">
        <authorList>
            <person name="Dougan E. K."/>
            <person name="Rhodes N."/>
            <person name="Thang M."/>
            <person name="Chan C."/>
        </authorList>
    </citation>
    <scope>NUCLEOTIDE SEQUENCE</scope>
</reference>
<dbReference type="InterPro" id="IPR031733">
    <property type="entry name" value="Dynein_attach_N"/>
</dbReference>
<gene>
    <name evidence="12" type="primary">VPS35A</name>
    <name evidence="12" type="ORF">SPIL2461_LOCUS6697</name>
</gene>
<keyword evidence="5" id="KW-0659">Purine metabolism</keyword>
<dbReference type="Proteomes" id="UP000649617">
    <property type="component" value="Unassembled WGS sequence"/>
</dbReference>
<dbReference type="GO" id="GO:0042147">
    <property type="term" value="P:retrograde transport, endosome to Golgi"/>
    <property type="evidence" value="ECO:0007669"/>
    <property type="project" value="InterPro"/>
</dbReference>
<dbReference type="GO" id="GO:0000256">
    <property type="term" value="P:allantoin catabolic process"/>
    <property type="evidence" value="ECO:0007669"/>
    <property type="project" value="InterPro"/>
</dbReference>
<comment type="similarity">
    <text evidence="2">Belongs to the VPS35 family.</text>
</comment>
<dbReference type="GO" id="GO:0030906">
    <property type="term" value="C:retromer, cargo-selective complex"/>
    <property type="evidence" value="ECO:0007669"/>
    <property type="project" value="InterPro"/>
</dbReference>
<dbReference type="PANTHER" id="PTHR11099">
    <property type="entry name" value="VACUOLAR SORTING PROTEIN 35"/>
    <property type="match status" value="1"/>
</dbReference>
<comment type="subunit">
    <text evidence="3">Homodimer.</text>
</comment>
<dbReference type="GO" id="GO:0006886">
    <property type="term" value="P:intracellular protein transport"/>
    <property type="evidence" value="ECO:0007669"/>
    <property type="project" value="TreeGrafter"/>
</dbReference>
<evidence type="ECO:0000256" key="3">
    <source>
        <dbReference type="ARBA" id="ARBA00011738"/>
    </source>
</evidence>
<comment type="subcellular location">
    <subcellularLocation>
        <location evidence="1">Membrane</location>
        <topology evidence="1">Peripheral membrane protein</topology>
    </subcellularLocation>
</comment>
<proteinExistence type="inferred from homology"/>
<evidence type="ECO:0000256" key="7">
    <source>
        <dbReference type="ARBA" id="ARBA00023136"/>
    </source>
</evidence>
<dbReference type="Pfam" id="PF15867">
    <property type="entry name" value="Dynein_attach_N"/>
    <property type="match status" value="1"/>
</dbReference>
<dbReference type="EMBL" id="CAJNIZ010010224">
    <property type="protein sequence ID" value="CAE7296965.1"/>
    <property type="molecule type" value="Genomic_DNA"/>
</dbReference>
<dbReference type="GO" id="GO:0006144">
    <property type="term" value="P:purine nucleobase metabolic process"/>
    <property type="evidence" value="ECO:0007669"/>
    <property type="project" value="UniProtKB-KW"/>
</dbReference>